<dbReference type="InterPro" id="IPR035906">
    <property type="entry name" value="MetI-like_sf"/>
</dbReference>
<dbReference type="AlphaFoldDB" id="A0A5C1YRS7"/>
<dbReference type="GO" id="GO:0055085">
    <property type="term" value="P:transmembrane transport"/>
    <property type="evidence" value="ECO:0007669"/>
    <property type="project" value="InterPro"/>
</dbReference>
<sequence>MKYPKRAFSSQSEFFSSPTLRYVNALDLLLLVCVAALAIAVGSAARHIWGPLASVTATPVHLELDYLPGYALRTTLRMFAALAVSLVFTFVYATLAARSRRARQILVPLLDVLQSVPILGFLTFTVTFFQGLFPGRVLGGELAAIFTIFTSQAWNMTLGMYHSLRSVPSELEETARCFGLTSWQKFWRLDVPCAIPSLVWNAMMSMAGGWFMVVYSESITVGNTEIVLPGIGSYVGEAINQRSISAVLAAIVAMMVVILVYDQILFRPLAAWATRFRLGSGTGAHVPEPWFLRLVRRTRLLSVIGAMIVQGARRVGSLPLGRVGTTPDQPAAEAGKRADWLWWCVVGCVGLVAARRVWVYAHVTYSLPEIGSVFLMGGVTLLRVFSMVLLASLIWVPLGVWLGLHPARARAAQLAAQYCAAFPANLFFPVFVVGIVHFHLTPDIWLTPLMILGAQWYILFNVIAGTSSFPTELLEVCRNLNVRGLFWWRKVLLPGIMPYYLVGAIAAAGGAWNAAIASEVAEWGNTTLTAYGLGAYIAQATVRGDIAAVGLGTAVMCVFVMVLNALFWRPLSDYAARRLKQN</sequence>
<dbReference type="KEGG" id="acek:FLP30_11680"/>
<feature type="transmembrane region" description="Helical" evidence="5">
    <location>
        <begin position="142"/>
        <end position="161"/>
    </location>
</feature>
<feature type="transmembrane region" description="Helical" evidence="5">
    <location>
        <begin position="546"/>
        <end position="568"/>
    </location>
</feature>
<dbReference type="RefSeq" id="WP_149279950.1">
    <property type="nucleotide sequence ID" value="NZ_CP043506.1"/>
</dbReference>
<keyword evidence="2 5" id="KW-0812">Transmembrane</keyword>
<dbReference type="PROSITE" id="PS50928">
    <property type="entry name" value="ABC_TM1"/>
    <property type="match status" value="2"/>
</dbReference>
<feature type="transmembrane region" description="Helical" evidence="5">
    <location>
        <begin position="76"/>
        <end position="97"/>
    </location>
</feature>
<reference evidence="7 8" key="1">
    <citation type="submission" date="2019-09" db="EMBL/GenBank/DDBJ databases">
        <title>Genome sequencing of strain KACC 21233.</title>
        <authorList>
            <person name="Heo J."/>
            <person name="Kim S.-J."/>
            <person name="Kim J.-S."/>
            <person name="Hong S.-B."/>
            <person name="Kwon S.-W."/>
        </authorList>
    </citation>
    <scope>NUCLEOTIDE SEQUENCE [LARGE SCALE GENOMIC DNA]</scope>
    <source>
        <strain evidence="7 8">KACC 21233</strain>
    </source>
</reference>
<dbReference type="Pfam" id="PF00528">
    <property type="entry name" value="BPD_transp_1"/>
    <property type="match status" value="2"/>
</dbReference>
<keyword evidence="5" id="KW-0813">Transport</keyword>
<evidence type="ECO:0000256" key="2">
    <source>
        <dbReference type="ARBA" id="ARBA00022692"/>
    </source>
</evidence>
<feature type="transmembrane region" description="Helical" evidence="5">
    <location>
        <begin position="491"/>
        <end position="512"/>
    </location>
</feature>
<dbReference type="EMBL" id="CP043506">
    <property type="protein sequence ID" value="QEO18288.1"/>
    <property type="molecule type" value="Genomic_DNA"/>
</dbReference>
<keyword evidence="8" id="KW-1185">Reference proteome</keyword>
<proteinExistence type="inferred from homology"/>
<keyword evidence="3 5" id="KW-1133">Transmembrane helix</keyword>
<dbReference type="SUPFAM" id="SSF161098">
    <property type="entry name" value="MetI-like"/>
    <property type="match status" value="2"/>
</dbReference>
<protein>
    <submittedName>
        <fullName evidence="7">ABC transporter permease subunit</fullName>
    </submittedName>
</protein>
<evidence type="ECO:0000256" key="5">
    <source>
        <dbReference type="RuleBase" id="RU363032"/>
    </source>
</evidence>
<evidence type="ECO:0000256" key="3">
    <source>
        <dbReference type="ARBA" id="ARBA00022989"/>
    </source>
</evidence>
<feature type="transmembrane region" description="Helical" evidence="5">
    <location>
        <begin position="340"/>
        <end position="361"/>
    </location>
</feature>
<feature type="domain" description="ABC transmembrane type-1" evidence="6">
    <location>
        <begin position="381"/>
        <end position="567"/>
    </location>
</feature>
<evidence type="ECO:0000256" key="4">
    <source>
        <dbReference type="ARBA" id="ARBA00023136"/>
    </source>
</evidence>
<feature type="transmembrane region" description="Helical" evidence="5">
    <location>
        <begin position="381"/>
        <end position="404"/>
    </location>
</feature>
<dbReference type="InterPro" id="IPR000515">
    <property type="entry name" value="MetI-like"/>
</dbReference>
<dbReference type="OrthoDB" id="9806809at2"/>
<gene>
    <name evidence="7" type="ORF">FLP30_11680</name>
</gene>
<dbReference type="PANTHER" id="PTHR42744:SF1">
    <property type="entry name" value="BINDING-PROTEIN-DEPENDENT TRANSPORT SYSTEMS INNER MEMBRANE COMPONENT"/>
    <property type="match status" value="1"/>
</dbReference>
<feature type="transmembrane region" description="Helical" evidence="5">
    <location>
        <begin position="444"/>
        <end position="470"/>
    </location>
</feature>
<feature type="transmembrane region" description="Helical" evidence="5">
    <location>
        <begin position="193"/>
        <end position="213"/>
    </location>
</feature>
<evidence type="ECO:0000256" key="1">
    <source>
        <dbReference type="ARBA" id="ARBA00004651"/>
    </source>
</evidence>
<comment type="similarity">
    <text evidence="5">Belongs to the binding-protein-dependent transport system permease family.</text>
</comment>
<feature type="transmembrane region" description="Helical" evidence="5">
    <location>
        <begin position="243"/>
        <end position="261"/>
    </location>
</feature>
<feature type="domain" description="ABC transmembrane type-1" evidence="6">
    <location>
        <begin position="71"/>
        <end position="265"/>
    </location>
</feature>
<feature type="transmembrane region" description="Helical" evidence="5">
    <location>
        <begin position="416"/>
        <end position="438"/>
    </location>
</feature>
<dbReference type="CDD" id="cd06261">
    <property type="entry name" value="TM_PBP2"/>
    <property type="match status" value="1"/>
</dbReference>
<evidence type="ECO:0000313" key="8">
    <source>
        <dbReference type="Proteomes" id="UP000324536"/>
    </source>
</evidence>
<feature type="transmembrane region" description="Helical" evidence="5">
    <location>
        <begin position="109"/>
        <end position="130"/>
    </location>
</feature>
<organism evidence="7 8">
    <name type="scientific">Acetobacter vaccinii</name>
    <dbReference type="NCBI Taxonomy" id="2592655"/>
    <lineage>
        <taxon>Bacteria</taxon>
        <taxon>Pseudomonadati</taxon>
        <taxon>Pseudomonadota</taxon>
        <taxon>Alphaproteobacteria</taxon>
        <taxon>Acetobacterales</taxon>
        <taxon>Acetobacteraceae</taxon>
        <taxon>Acetobacter</taxon>
    </lineage>
</organism>
<keyword evidence="4 5" id="KW-0472">Membrane</keyword>
<evidence type="ECO:0000313" key="7">
    <source>
        <dbReference type="EMBL" id="QEO18288.1"/>
    </source>
</evidence>
<name>A0A5C1YRS7_9PROT</name>
<comment type="subcellular location">
    <subcellularLocation>
        <location evidence="1 5">Cell membrane</location>
        <topology evidence="1 5">Multi-pass membrane protein</topology>
    </subcellularLocation>
</comment>
<dbReference type="Gene3D" id="1.10.3720.10">
    <property type="entry name" value="MetI-like"/>
    <property type="match status" value="2"/>
</dbReference>
<dbReference type="PANTHER" id="PTHR42744">
    <property type="entry name" value="BINDING-PROTEIN-DEPENDENT TRANSPORT SYSTEMS INNER MEMBRANE COMPONENT"/>
    <property type="match status" value="1"/>
</dbReference>
<dbReference type="GO" id="GO:0005886">
    <property type="term" value="C:plasma membrane"/>
    <property type="evidence" value="ECO:0007669"/>
    <property type="project" value="UniProtKB-SubCell"/>
</dbReference>
<dbReference type="Proteomes" id="UP000324536">
    <property type="component" value="Chromosome"/>
</dbReference>
<evidence type="ECO:0000259" key="6">
    <source>
        <dbReference type="PROSITE" id="PS50928"/>
    </source>
</evidence>
<accession>A0A5C1YRS7</accession>